<feature type="region of interest" description="Disordered" evidence="1">
    <location>
        <begin position="59"/>
        <end position="78"/>
    </location>
</feature>
<name>M1PCN8_DESSD</name>
<dbReference type="AlphaFoldDB" id="M1PCN8"/>
<dbReference type="OrthoDB" id="7064542at2"/>
<dbReference type="RefSeq" id="WP_015405063.1">
    <property type="nucleotide sequence ID" value="NC_020304.1"/>
</dbReference>
<dbReference type="HOGENOM" id="CLU_170193_0_0_7"/>
<sequence>MTDKSCPITPGVPDLSTIETVSLNPENTLQNYQKAMVIAKEQAEQRLEEYMLISWYDRDRDFESPPNTTEKSDDGPKDGYIHYGLNHGAKLKVDIENGRFVFFFTPIEW</sequence>
<dbReference type="Proteomes" id="UP000011721">
    <property type="component" value="Chromosome"/>
</dbReference>
<reference evidence="4" key="1">
    <citation type="journal article" date="2013" name="Stand. Genomic Sci.">
        <title>Complete genome sequence of Desulfocapsa sulfexigens, a marine deltaproteobacterium specialized in disproportionating inorganic sulfur compounds.</title>
        <authorList>
            <person name="Finster K.W."/>
            <person name="Kjeldsen K.U."/>
            <person name="Kube M."/>
            <person name="Reinhardt R."/>
            <person name="Mussmann M."/>
            <person name="Amann R."/>
            <person name="Schreiber L."/>
        </authorList>
    </citation>
    <scope>NUCLEOTIDE SEQUENCE [LARGE SCALE GENOMIC DNA]</scope>
    <source>
        <strain evidence="4">DSM 10523 / SB164P1</strain>
    </source>
</reference>
<evidence type="ECO:0000256" key="1">
    <source>
        <dbReference type="SAM" id="MobiDB-lite"/>
    </source>
</evidence>
<dbReference type="InterPro" id="IPR041145">
    <property type="entry name" value="DUF5619"/>
</dbReference>
<protein>
    <recommendedName>
        <fullName evidence="2">DUF5619 domain-containing protein</fullName>
    </recommendedName>
</protein>
<accession>M1PCN8</accession>
<organism evidence="3 4">
    <name type="scientific">Desulfocapsa sulfexigens (strain DSM 10523 / SB164P1)</name>
    <dbReference type="NCBI Taxonomy" id="1167006"/>
    <lineage>
        <taxon>Bacteria</taxon>
        <taxon>Pseudomonadati</taxon>
        <taxon>Thermodesulfobacteriota</taxon>
        <taxon>Desulfobulbia</taxon>
        <taxon>Desulfobulbales</taxon>
        <taxon>Desulfocapsaceae</taxon>
        <taxon>Desulfocapsa</taxon>
    </lineage>
</organism>
<dbReference type="EMBL" id="CP003985">
    <property type="protein sequence ID" value="AGF79377.1"/>
    <property type="molecule type" value="Genomic_DNA"/>
</dbReference>
<gene>
    <name evidence="3" type="ordered locus">UWK_02846</name>
</gene>
<dbReference type="KEGG" id="dsf:UWK_02846"/>
<dbReference type="eggNOG" id="ENOG50332W0">
    <property type="taxonomic scope" value="Bacteria"/>
</dbReference>
<evidence type="ECO:0000313" key="4">
    <source>
        <dbReference type="Proteomes" id="UP000011721"/>
    </source>
</evidence>
<keyword evidence="4" id="KW-1185">Reference proteome</keyword>
<dbReference type="Pfam" id="PF18505">
    <property type="entry name" value="DUF5619"/>
    <property type="match status" value="1"/>
</dbReference>
<evidence type="ECO:0000259" key="2">
    <source>
        <dbReference type="Pfam" id="PF18505"/>
    </source>
</evidence>
<feature type="domain" description="DUF5619" evidence="2">
    <location>
        <begin position="19"/>
        <end position="104"/>
    </location>
</feature>
<evidence type="ECO:0000313" key="3">
    <source>
        <dbReference type="EMBL" id="AGF79377.1"/>
    </source>
</evidence>
<proteinExistence type="predicted"/>
<dbReference type="Gene3D" id="3.30.1490.340">
    <property type="match status" value="1"/>
</dbReference>